<dbReference type="EMBL" id="RCHU02000010">
    <property type="protein sequence ID" value="KAL3578507.1"/>
    <property type="molecule type" value="Genomic_DNA"/>
</dbReference>
<accession>A0ACC4BJG8</accession>
<gene>
    <name evidence="1" type="ORF">D5086_020011</name>
</gene>
<protein>
    <submittedName>
        <fullName evidence="1">Uncharacterized protein</fullName>
    </submittedName>
</protein>
<organism evidence="1 2">
    <name type="scientific">Populus alba</name>
    <name type="common">White poplar</name>
    <dbReference type="NCBI Taxonomy" id="43335"/>
    <lineage>
        <taxon>Eukaryota</taxon>
        <taxon>Viridiplantae</taxon>
        <taxon>Streptophyta</taxon>
        <taxon>Embryophyta</taxon>
        <taxon>Tracheophyta</taxon>
        <taxon>Spermatophyta</taxon>
        <taxon>Magnoliopsida</taxon>
        <taxon>eudicotyledons</taxon>
        <taxon>Gunneridae</taxon>
        <taxon>Pentapetalae</taxon>
        <taxon>rosids</taxon>
        <taxon>fabids</taxon>
        <taxon>Malpighiales</taxon>
        <taxon>Salicaceae</taxon>
        <taxon>Saliceae</taxon>
        <taxon>Populus</taxon>
    </lineage>
</organism>
<dbReference type="Proteomes" id="UP000309997">
    <property type="component" value="Unassembled WGS sequence"/>
</dbReference>
<evidence type="ECO:0000313" key="1">
    <source>
        <dbReference type="EMBL" id="KAL3578507.1"/>
    </source>
</evidence>
<proteinExistence type="predicted"/>
<name>A0ACC4BJG8_POPAL</name>
<sequence length="145" mass="16769">MGRDDFRKRHTYNVQKDWHSRLVDASTIDQDKRHQDSKAIQLMICSFWAMPPTAAQDRLLARWKFLRSHGLNLQPNAWLYGLTLANIQKSLFFFQVSRSQSGRHTDTVSTVPSKAPPTSHTYTPSKFKPPDGALRILYANHRPLH</sequence>
<evidence type="ECO:0000313" key="2">
    <source>
        <dbReference type="Proteomes" id="UP000309997"/>
    </source>
</evidence>
<comment type="caution">
    <text evidence="1">The sequence shown here is derived from an EMBL/GenBank/DDBJ whole genome shotgun (WGS) entry which is preliminary data.</text>
</comment>
<reference evidence="1 2" key="1">
    <citation type="journal article" date="2024" name="Plant Biotechnol. J.">
        <title>Genome and CRISPR/Cas9 system of a widespread forest tree (Populus alba) in the world.</title>
        <authorList>
            <person name="Liu Y.J."/>
            <person name="Jiang P.F."/>
            <person name="Han X.M."/>
            <person name="Li X.Y."/>
            <person name="Wang H.M."/>
            <person name="Wang Y.J."/>
            <person name="Wang X.X."/>
            <person name="Zeng Q.Y."/>
        </authorList>
    </citation>
    <scope>NUCLEOTIDE SEQUENCE [LARGE SCALE GENOMIC DNA]</scope>
    <source>
        <strain evidence="2">cv. PAL-ZL1</strain>
    </source>
</reference>
<keyword evidence="2" id="KW-1185">Reference proteome</keyword>